<feature type="signal peptide" evidence="2">
    <location>
        <begin position="1"/>
        <end position="24"/>
    </location>
</feature>
<feature type="chain" id="PRO_5039647354" description="CueP family metal-binding protein" evidence="2">
    <location>
        <begin position="25"/>
        <end position="205"/>
    </location>
</feature>
<keyword evidence="2" id="KW-0732">Signal</keyword>
<dbReference type="OrthoDB" id="73040at2"/>
<evidence type="ECO:0000313" key="3">
    <source>
        <dbReference type="EMBL" id="SOC56729.1"/>
    </source>
</evidence>
<dbReference type="Gene3D" id="2.60.40.3700">
    <property type="match status" value="1"/>
</dbReference>
<gene>
    <name evidence="3" type="ORF">SAMN05421879_108117</name>
</gene>
<reference evidence="4" key="1">
    <citation type="submission" date="2017-08" db="EMBL/GenBank/DDBJ databases">
        <authorList>
            <person name="Varghese N."/>
            <person name="Submissions S."/>
        </authorList>
    </citation>
    <scope>NUCLEOTIDE SEQUENCE [LARGE SCALE GENOMIC DNA]</scope>
    <source>
        <strain evidence="4">USBA17B2</strain>
    </source>
</reference>
<organism evidence="3 4">
    <name type="scientific">Ornithinimicrobium cerasi</name>
    <dbReference type="NCBI Taxonomy" id="2248773"/>
    <lineage>
        <taxon>Bacteria</taxon>
        <taxon>Bacillati</taxon>
        <taxon>Actinomycetota</taxon>
        <taxon>Actinomycetes</taxon>
        <taxon>Micrococcales</taxon>
        <taxon>Ornithinimicrobiaceae</taxon>
        <taxon>Ornithinimicrobium</taxon>
    </lineage>
</organism>
<feature type="region of interest" description="Disordered" evidence="1">
    <location>
        <begin position="24"/>
        <end position="43"/>
    </location>
</feature>
<dbReference type="PROSITE" id="PS51257">
    <property type="entry name" value="PROKAR_LIPOPROTEIN"/>
    <property type="match status" value="1"/>
</dbReference>
<evidence type="ECO:0000256" key="1">
    <source>
        <dbReference type="SAM" id="MobiDB-lite"/>
    </source>
</evidence>
<keyword evidence="4" id="KW-1185">Reference proteome</keyword>
<accession>A0A285VRQ2</accession>
<sequence length="205" mass="21452">MHRRPAALLAVAALAVGLSGCTTEEPTPAATASTQATPAADEQQLPDDLTSALAGFGVDAADMRSAITELDQVDQERPLDVQASVRAHEVVFTGASGEVSMPIEGEEMYVSIAPYVDQTHECYYHALGGCQGEMTGEDVHVTITAEDGTVLVDEDVTTYANGFVGFWLPRDVTGTVAVTAGDLTGETPFDTTDEGPTCITTLQLA</sequence>
<dbReference type="Proteomes" id="UP000219688">
    <property type="component" value="Unassembled WGS sequence"/>
</dbReference>
<evidence type="ECO:0000256" key="2">
    <source>
        <dbReference type="SAM" id="SignalP"/>
    </source>
</evidence>
<dbReference type="AlphaFoldDB" id="A0A285VRQ2"/>
<protein>
    <recommendedName>
        <fullName evidence="5">CueP family metal-binding protein</fullName>
    </recommendedName>
</protein>
<name>A0A285VRQ2_9MICO</name>
<proteinExistence type="predicted"/>
<evidence type="ECO:0008006" key="5">
    <source>
        <dbReference type="Google" id="ProtNLM"/>
    </source>
</evidence>
<feature type="compositionally biased region" description="Low complexity" evidence="1">
    <location>
        <begin position="24"/>
        <end position="40"/>
    </location>
</feature>
<dbReference type="Pfam" id="PF21172">
    <property type="entry name" value="CueP"/>
    <property type="match status" value="1"/>
</dbReference>
<evidence type="ECO:0000313" key="4">
    <source>
        <dbReference type="Proteomes" id="UP000219688"/>
    </source>
</evidence>
<dbReference type="InterPro" id="IPR047808">
    <property type="entry name" value="CueP-like"/>
</dbReference>
<dbReference type="EMBL" id="OBQK01000008">
    <property type="protein sequence ID" value="SOC56729.1"/>
    <property type="molecule type" value="Genomic_DNA"/>
</dbReference>
<dbReference type="NCBIfam" id="NF038094">
    <property type="entry name" value="CueP_fam"/>
    <property type="match status" value="1"/>
</dbReference>
<dbReference type="RefSeq" id="WP_097188654.1">
    <property type="nucleotide sequence ID" value="NZ_OBQK01000008.1"/>
</dbReference>